<dbReference type="EMBL" id="AZBU02000001">
    <property type="protein sequence ID" value="TMS35492.1"/>
    <property type="molecule type" value="Genomic_DNA"/>
</dbReference>
<keyword evidence="3" id="KW-1185">Reference proteome</keyword>
<dbReference type="Proteomes" id="UP000298663">
    <property type="component" value="Unassembled WGS sequence"/>
</dbReference>
<sequence>MSAGRSPENQISRDARRFLDVAGCLEGKQLATLGPRKRASRSARNFPATPPGSRVSGAHRALVRGSTLLLDLLLALFMNSARKASFVKRSLILNRLSSSCSFCGNFVSYRSAMGQSLVLIGLICLFGVGGVQCTEDLLRSMEEFRQKIEQSFESHSRIQYVEKDVQKQLEGWIDVSSRDFSQDSERVANKMQTFLNHRLEAIRRIVSTSESEADAFVYTTYRAVVLRE</sequence>
<accession>A0A4U8UQS4</accession>
<protein>
    <submittedName>
        <fullName evidence="2">Uncharacterized protein</fullName>
    </submittedName>
</protein>
<evidence type="ECO:0000313" key="3">
    <source>
        <dbReference type="Proteomes" id="UP000298663"/>
    </source>
</evidence>
<dbReference type="AlphaFoldDB" id="A0A4U8UQS4"/>
<evidence type="ECO:0000256" key="1">
    <source>
        <dbReference type="SAM" id="MobiDB-lite"/>
    </source>
</evidence>
<reference evidence="2 3" key="1">
    <citation type="journal article" date="2015" name="Genome Biol.">
        <title>Comparative genomics of Steinernema reveals deeply conserved gene regulatory networks.</title>
        <authorList>
            <person name="Dillman A.R."/>
            <person name="Macchietto M."/>
            <person name="Porter C.F."/>
            <person name="Rogers A."/>
            <person name="Williams B."/>
            <person name="Antoshechkin I."/>
            <person name="Lee M.M."/>
            <person name="Goodwin Z."/>
            <person name="Lu X."/>
            <person name="Lewis E.E."/>
            <person name="Goodrich-Blair H."/>
            <person name="Stock S.P."/>
            <person name="Adams B.J."/>
            <person name="Sternberg P.W."/>
            <person name="Mortazavi A."/>
        </authorList>
    </citation>
    <scope>NUCLEOTIDE SEQUENCE [LARGE SCALE GENOMIC DNA]</scope>
    <source>
        <strain evidence="2 3">ALL</strain>
    </source>
</reference>
<comment type="caution">
    <text evidence="2">The sequence shown here is derived from an EMBL/GenBank/DDBJ whole genome shotgun (WGS) entry which is preliminary data.</text>
</comment>
<organism evidence="2 3">
    <name type="scientific">Steinernema carpocapsae</name>
    <name type="common">Entomopathogenic nematode</name>
    <dbReference type="NCBI Taxonomy" id="34508"/>
    <lineage>
        <taxon>Eukaryota</taxon>
        <taxon>Metazoa</taxon>
        <taxon>Ecdysozoa</taxon>
        <taxon>Nematoda</taxon>
        <taxon>Chromadorea</taxon>
        <taxon>Rhabditida</taxon>
        <taxon>Tylenchina</taxon>
        <taxon>Panagrolaimomorpha</taxon>
        <taxon>Strongyloidoidea</taxon>
        <taxon>Steinernematidae</taxon>
        <taxon>Steinernema</taxon>
    </lineage>
</organism>
<reference evidence="2 3" key="2">
    <citation type="journal article" date="2019" name="G3 (Bethesda)">
        <title>Hybrid Assembly of the Genome of the Entomopathogenic Nematode Steinernema carpocapsae Identifies the X-Chromosome.</title>
        <authorList>
            <person name="Serra L."/>
            <person name="Macchietto M."/>
            <person name="Macias-Munoz A."/>
            <person name="McGill C.J."/>
            <person name="Rodriguez I.M."/>
            <person name="Rodriguez B."/>
            <person name="Murad R."/>
            <person name="Mortazavi A."/>
        </authorList>
    </citation>
    <scope>NUCLEOTIDE SEQUENCE [LARGE SCALE GENOMIC DNA]</scope>
    <source>
        <strain evidence="2 3">ALL</strain>
    </source>
</reference>
<proteinExistence type="predicted"/>
<evidence type="ECO:0000313" key="2">
    <source>
        <dbReference type="EMBL" id="TMS35492.1"/>
    </source>
</evidence>
<feature type="region of interest" description="Disordered" evidence="1">
    <location>
        <begin position="34"/>
        <end position="53"/>
    </location>
</feature>
<gene>
    <name evidence="2" type="ORF">L596_002885</name>
</gene>
<name>A0A4U8UQS4_STECR</name>